<evidence type="ECO:0000313" key="5">
    <source>
        <dbReference type="Proteomes" id="UP000001683"/>
    </source>
</evidence>
<reference evidence="4 5" key="1">
    <citation type="submission" date="2008-04" db="EMBL/GenBank/DDBJ databases">
        <title>Complete sequence of chromosome of Natranaerobius thermophilus JW/NM-WN-LF.</title>
        <authorList>
            <consortium name="US DOE Joint Genome Institute"/>
            <person name="Copeland A."/>
            <person name="Lucas S."/>
            <person name="Lapidus A."/>
            <person name="Glavina del Rio T."/>
            <person name="Dalin E."/>
            <person name="Tice H."/>
            <person name="Bruce D."/>
            <person name="Goodwin L."/>
            <person name="Pitluck S."/>
            <person name="Chertkov O."/>
            <person name="Brettin T."/>
            <person name="Detter J.C."/>
            <person name="Han C."/>
            <person name="Kuske C.R."/>
            <person name="Schmutz J."/>
            <person name="Larimer F."/>
            <person name="Land M."/>
            <person name="Hauser L."/>
            <person name="Kyrpides N."/>
            <person name="Lykidis A."/>
            <person name="Mesbah N.M."/>
            <person name="Wiegel J."/>
        </authorList>
    </citation>
    <scope>NUCLEOTIDE SEQUENCE [LARGE SCALE GENOMIC DNA]</scope>
    <source>
        <strain evidence="5">ATCC BAA-1301 / DSM 18059 / JW/NM-WN-LF</strain>
    </source>
</reference>
<dbReference type="InterPro" id="IPR010327">
    <property type="entry name" value="FldB/FldC_alpha/beta"/>
</dbReference>
<dbReference type="KEGG" id="nth:Nther_1772"/>
<dbReference type="GO" id="GO:0051536">
    <property type="term" value="F:iron-sulfur cluster binding"/>
    <property type="evidence" value="ECO:0007669"/>
    <property type="project" value="UniProtKB-KW"/>
</dbReference>
<reference evidence="4 5" key="2">
    <citation type="journal article" date="2011" name="J. Bacteriol.">
        <title>Complete genome sequence of the anaerobic, halophilic alkalithermophile Natranaerobius thermophilus JW/NM-WN-LF.</title>
        <authorList>
            <person name="Zhao B."/>
            <person name="Mesbah N.M."/>
            <person name="Dalin E."/>
            <person name="Goodwin L."/>
            <person name="Nolan M."/>
            <person name="Pitluck S."/>
            <person name="Chertkov O."/>
            <person name="Brettin T.S."/>
            <person name="Han J."/>
            <person name="Larimer F.W."/>
            <person name="Land M.L."/>
            <person name="Hauser L."/>
            <person name="Kyrpides N."/>
            <person name="Wiegel J."/>
        </authorList>
    </citation>
    <scope>NUCLEOTIDE SEQUENCE [LARGE SCALE GENOMIC DNA]</scope>
    <source>
        <strain evidence="5">ATCC BAA-1301 / DSM 18059 / JW/NM-WN-LF</strain>
    </source>
</reference>
<dbReference type="Pfam" id="PF06050">
    <property type="entry name" value="HGD-D"/>
    <property type="match status" value="1"/>
</dbReference>
<evidence type="ECO:0000256" key="2">
    <source>
        <dbReference type="ARBA" id="ARBA00005806"/>
    </source>
</evidence>
<dbReference type="GO" id="GO:0016836">
    <property type="term" value="F:hydro-lyase activity"/>
    <property type="evidence" value="ECO:0007669"/>
    <property type="project" value="UniProtKB-ARBA"/>
</dbReference>
<dbReference type="Gene3D" id="3.40.50.11900">
    <property type="match status" value="1"/>
</dbReference>
<keyword evidence="5" id="KW-1185">Reference proteome</keyword>
<dbReference type="EMBL" id="CP001034">
    <property type="protein sequence ID" value="ACB85344.1"/>
    <property type="molecule type" value="Genomic_DNA"/>
</dbReference>
<comment type="cofactor">
    <cofactor evidence="1">
        <name>[4Fe-4S] cluster</name>
        <dbReference type="ChEBI" id="CHEBI:49883"/>
    </cofactor>
</comment>
<dbReference type="Gene3D" id="3.40.50.11890">
    <property type="match status" value="1"/>
</dbReference>
<dbReference type="Proteomes" id="UP000001683">
    <property type="component" value="Chromosome"/>
</dbReference>
<evidence type="ECO:0000256" key="1">
    <source>
        <dbReference type="ARBA" id="ARBA00001966"/>
    </source>
</evidence>
<dbReference type="AlphaFoldDB" id="B2A5I9"/>
<dbReference type="HOGENOM" id="CLU_053697_0_0_9"/>
<comment type="similarity">
    <text evidence="2">Belongs to the FldB/FldC dehydratase alpha/beta subunit family.</text>
</comment>
<accession>B2A5I9</accession>
<organism evidence="4 5">
    <name type="scientific">Natranaerobius thermophilus (strain ATCC BAA-1301 / DSM 18059 / JW/NM-WN-LF)</name>
    <dbReference type="NCBI Taxonomy" id="457570"/>
    <lineage>
        <taxon>Bacteria</taxon>
        <taxon>Bacillati</taxon>
        <taxon>Bacillota</taxon>
        <taxon>Clostridia</taxon>
        <taxon>Natranaerobiales</taxon>
        <taxon>Natranaerobiaceae</taxon>
        <taxon>Natranaerobius</taxon>
    </lineage>
</organism>
<protein>
    <submittedName>
        <fullName evidence="4">2-hydroxyglutaryl-CoA dehydratase D-component</fullName>
    </submittedName>
</protein>
<dbReference type="eggNOG" id="COG1775">
    <property type="taxonomic scope" value="Bacteria"/>
</dbReference>
<dbReference type="PANTHER" id="PTHR30548">
    <property type="entry name" value="2-HYDROXYGLUTARYL-COA DEHYDRATASE, D-COMPONENT-RELATED"/>
    <property type="match status" value="1"/>
</dbReference>
<evidence type="ECO:0000313" key="4">
    <source>
        <dbReference type="EMBL" id="ACB85344.1"/>
    </source>
</evidence>
<keyword evidence="3" id="KW-0408">Iron</keyword>
<evidence type="ECO:0000256" key="3">
    <source>
        <dbReference type="ARBA" id="ARBA00023014"/>
    </source>
</evidence>
<sequence>MSKETQKVAWLCTYIPEEIIHAAGFQPYRLVPGEIDQKGNCKTLPSNFCPYVKEVAAALEKGVYNDFISGFVVSNSCNAMIHLYNVLKEMSSDDQFVYLLDLPRKNSETGIEYYNRQLEELYNFLYKNRTNKNSVEEQTENLKQSLKLYSETQKLLQSINYKLYRIQKDIIDLSIQIANNDRKNVNDFISHQIQQGADYKNSTILLTGGIISREINRSLIENSDYPLMPENCMGLRYLMKSDLANIEDQHLEQLTKQQILGLIAKSYLNKPECPRTFTVTPDIGRVNYLKYLINQFDVKGVIHHDLGFCDLSNYDYLIIQDLFSKYNIPVLKINSELGEREIGQIKTRVEAFYEMNLI</sequence>
<proteinExistence type="inferred from homology"/>
<dbReference type="RefSeq" id="WP_012448211.1">
    <property type="nucleotide sequence ID" value="NC_010718.1"/>
</dbReference>
<keyword evidence="3" id="KW-0479">Metal-binding</keyword>
<dbReference type="OrthoDB" id="9810278at2"/>
<name>B2A5I9_NATTJ</name>
<dbReference type="STRING" id="457570.Nther_1772"/>
<dbReference type="PANTHER" id="PTHR30548:SF1">
    <property type="entry name" value="DEHYDRATASE SUBUNIT MJ0007-RELATED"/>
    <property type="match status" value="1"/>
</dbReference>
<gene>
    <name evidence="4" type="ordered locus">Nther_1772</name>
</gene>
<dbReference type="InParanoid" id="B2A5I9"/>
<keyword evidence="3" id="KW-0411">Iron-sulfur</keyword>